<dbReference type="PANTHER" id="PTHR33495">
    <property type="entry name" value="ANTI-SIGMA FACTOR ANTAGONIST TM_1081-RELATED-RELATED"/>
    <property type="match status" value="1"/>
</dbReference>
<accession>A0ABN2LA43</accession>
<name>A0ABN2LA43_9MICO</name>
<organism evidence="4 5">
    <name type="scientific">Nostocoides veronense</name>
    <dbReference type="NCBI Taxonomy" id="330836"/>
    <lineage>
        <taxon>Bacteria</taxon>
        <taxon>Bacillati</taxon>
        <taxon>Actinomycetota</taxon>
        <taxon>Actinomycetes</taxon>
        <taxon>Micrococcales</taxon>
        <taxon>Intrasporangiaceae</taxon>
        <taxon>Nostocoides</taxon>
    </lineage>
</organism>
<dbReference type="InterPro" id="IPR036513">
    <property type="entry name" value="STAS_dom_sf"/>
</dbReference>
<evidence type="ECO:0000256" key="2">
    <source>
        <dbReference type="RuleBase" id="RU003749"/>
    </source>
</evidence>
<dbReference type="PROSITE" id="PS50801">
    <property type="entry name" value="STAS"/>
    <property type="match status" value="1"/>
</dbReference>
<dbReference type="InterPro" id="IPR002645">
    <property type="entry name" value="STAS_dom"/>
</dbReference>
<dbReference type="RefSeq" id="WP_344080026.1">
    <property type="nucleotide sequence ID" value="NZ_BAAAPO010000006.1"/>
</dbReference>
<dbReference type="CDD" id="cd07043">
    <property type="entry name" value="STAS_anti-anti-sigma_factors"/>
    <property type="match status" value="1"/>
</dbReference>
<evidence type="ECO:0000313" key="5">
    <source>
        <dbReference type="Proteomes" id="UP001499938"/>
    </source>
</evidence>
<protein>
    <recommendedName>
        <fullName evidence="2">Anti-sigma factor antagonist</fullName>
    </recommendedName>
</protein>
<dbReference type="EMBL" id="BAAAPO010000006">
    <property type="protein sequence ID" value="GAA1780472.1"/>
    <property type="molecule type" value="Genomic_DNA"/>
</dbReference>
<keyword evidence="5" id="KW-1185">Reference proteome</keyword>
<sequence length="116" mass="12141">MLSVSTDDHDPVMVIHVAGDVDATTAGLLRDALTSAMADGRLALVADLSAVDFMDSTGLGVLVGRLKAVRQLGGVLHCVVTTDRIRHIFLATGLERVLPLHESVDEAVAAVTELPS</sequence>
<gene>
    <name evidence="4" type="primary">bldG</name>
    <name evidence="4" type="ORF">GCM10009811_02140</name>
</gene>
<feature type="domain" description="STAS" evidence="3">
    <location>
        <begin position="2"/>
        <end position="111"/>
    </location>
</feature>
<dbReference type="SUPFAM" id="SSF52091">
    <property type="entry name" value="SpoIIaa-like"/>
    <property type="match status" value="1"/>
</dbReference>
<dbReference type="Pfam" id="PF01740">
    <property type="entry name" value="STAS"/>
    <property type="match status" value="1"/>
</dbReference>
<proteinExistence type="inferred from homology"/>
<comment type="similarity">
    <text evidence="1 2">Belongs to the anti-sigma-factor antagonist family.</text>
</comment>
<dbReference type="Proteomes" id="UP001499938">
    <property type="component" value="Unassembled WGS sequence"/>
</dbReference>
<reference evidence="4 5" key="1">
    <citation type="journal article" date="2019" name="Int. J. Syst. Evol. Microbiol.">
        <title>The Global Catalogue of Microorganisms (GCM) 10K type strain sequencing project: providing services to taxonomists for standard genome sequencing and annotation.</title>
        <authorList>
            <consortium name="The Broad Institute Genomics Platform"/>
            <consortium name="The Broad Institute Genome Sequencing Center for Infectious Disease"/>
            <person name="Wu L."/>
            <person name="Ma J."/>
        </authorList>
    </citation>
    <scope>NUCLEOTIDE SEQUENCE [LARGE SCALE GENOMIC DNA]</scope>
    <source>
        <strain evidence="4 5">JCM 15592</strain>
    </source>
</reference>
<dbReference type="InterPro" id="IPR003658">
    <property type="entry name" value="Anti-sigma_ant"/>
</dbReference>
<dbReference type="Gene3D" id="3.30.750.24">
    <property type="entry name" value="STAS domain"/>
    <property type="match status" value="1"/>
</dbReference>
<evidence type="ECO:0000256" key="1">
    <source>
        <dbReference type="ARBA" id="ARBA00009013"/>
    </source>
</evidence>
<dbReference type="PANTHER" id="PTHR33495:SF2">
    <property type="entry name" value="ANTI-SIGMA FACTOR ANTAGONIST TM_1081-RELATED"/>
    <property type="match status" value="1"/>
</dbReference>
<evidence type="ECO:0000313" key="4">
    <source>
        <dbReference type="EMBL" id="GAA1780472.1"/>
    </source>
</evidence>
<evidence type="ECO:0000259" key="3">
    <source>
        <dbReference type="PROSITE" id="PS50801"/>
    </source>
</evidence>
<comment type="caution">
    <text evidence="4">The sequence shown here is derived from an EMBL/GenBank/DDBJ whole genome shotgun (WGS) entry which is preliminary data.</text>
</comment>
<dbReference type="NCBIfam" id="TIGR00377">
    <property type="entry name" value="ant_ant_sig"/>
    <property type="match status" value="1"/>
</dbReference>